<dbReference type="InterPro" id="IPR026444">
    <property type="entry name" value="Secre_tail"/>
</dbReference>
<dbReference type="InterPro" id="IPR013783">
    <property type="entry name" value="Ig-like_fold"/>
</dbReference>
<dbReference type="InterPro" id="IPR006558">
    <property type="entry name" value="LamG-like"/>
</dbReference>
<dbReference type="InterPro" id="IPR032179">
    <property type="entry name" value="Cry22Aa_Ig-like"/>
</dbReference>
<evidence type="ECO:0000256" key="2">
    <source>
        <dbReference type="ARBA" id="ARBA00022737"/>
    </source>
</evidence>
<organism evidence="5 6">
    <name type="scientific">Lacinutrix iliipiscaria</name>
    <dbReference type="NCBI Taxonomy" id="1230532"/>
    <lineage>
        <taxon>Bacteria</taxon>
        <taxon>Pseudomonadati</taxon>
        <taxon>Bacteroidota</taxon>
        <taxon>Flavobacteriia</taxon>
        <taxon>Flavobacteriales</taxon>
        <taxon>Flavobacteriaceae</taxon>
        <taxon>Lacinutrix</taxon>
    </lineage>
</organism>
<evidence type="ECO:0000256" key="1">
    <source>
        <dbReference type="ARBA" id="ARBA00022729"/>
    </source>
</evidence>
<name>A0ABW5WQY6_9FLAO</name>
<dbReference type="EMBL" id="JBHUOV010000008">
    <property type="protein sequence ID" value="MFD2824375.1"/>
    <property type="molecule type" value="Genomic_DNA"/>
</dbReference>
<dbReference type="PANTHER" id="PTHR24273:SF32">
    <property type="entry name" value="HYALIN"/>
    <property type="match status" value="1"/>
</dbReference>
<keyword evidence="1" id="KW-0732">Signal</keyword>
<dbReference type="RefSeq" id="WP_183490234.1">
    <property type="nucleotide sequence ID" value="NZ_JBHUOV010000008.1"/>
</dbReference>
<feature type="domain" description="HYR" evidence="4">
    <location>
        <begin position="740"/>
        <end position="821"/>
    </location>
</feature>
<evidence type="ECO:0000313" key="5">
    <source>
        <dbReference type="EMBL" id="MFD2824375.1"/>
    </source>
</evidence>
<dbReference type="SMART" id="SM00560">
    <property type="entry name" value="LamGL"/>
    <property type="match status" value="1"/>
</dbReference>
<dbReference type="Pfam" id="PF13385">
    <property type="entry name" value="Laminin_G_3"/>
    <property type="match status" value="1"/>
</dbReference>
<evidence type="ECO:0000313" key="6">
    <source>
        <dbReference type="Proteomes" id="UP001597533"/>
    </source>
</evidence>
<dbReference type="Gene3D" id="2.60.120.200">
    <property type="match status" value="1"/>
</dbReference>
<dbReference type="Gene3D" id="2.60.40.10">
    <property type="entry name" value="Immunoglobulins"/>
    <property type="match status" value="5"/>
</dbReference>
<dbReference type="NCBIfam" id="TIGR04183">
    <property type="entry name" value="Por_Secre_tail"/>
    <property type="match status" value="1"/>
</dbReference>
<dbReference type="SUPFAM" id="SSF49899">
    <property type="entry name" value="Concanavalin A-like lectins/glucanases"/>
    <property type="match status" value="1"/>
</dbReference>
<accession>A0ABW5WQY6</accession>
<evidence type="ECO:0000256" key="3">
    <source>
        <dbReference type="ARBA" id="ARBA00023157"/>
    </source>
</evidence>
<comment type="caution">
    <text evidence="5">The sequence shown here is derived from an EMBL/GenBank/DDBJ whole genome shotgun (WGS) entry which is preliminary data.</text>
</comment>
<dbReference type="Proteomes" id="UP001597533">
    <property type="component" value="Unassembled WGS sequence"/>
</dbReference>
<dbReference type="PANTHER" id="PTHR24273">
    <property type="entry name" value="FI04643P-RELATED"/>
    <property type="match status" value="1"/>
</dbReference>
<dbReference type="Pfam" id="PF16403">
    <property type="entry name" value="Bact_surface_Ig-like"/>
    <property type="match status" value="3"/>
</dbReference>
<dbReference type="InterPro" id="IPR003410">
    <property type="entry name" value="HYR_dom"/>
</dbReference>
<sequence length="1848" mass="196575">MTIRKITFLILSLLTALTFGFTPNLVVELDCSIETSVATKTYAPPTITCPGNVTVGCPHLVPSLTPTTYDDVGVVLQTYTLSGATTGSSPSTGINDASSVTFLSGVTTVTYYVEDADGGSDSCSFNVTITDVTPPLLLCPDDLSVSNDPGECHAVLNSLGFATAWDSCSGISITRTGIPAGNEFPPGTTVVTWIVTDAAGNSTNCTQNVTVTDTEPPSLVCGPDVIANTSIGACDANVTVPPPTVVDNCGAAGATITNDYNSGGADASGIYPIGTTTVTYTATDSNGFITTCSKDIIVSNNQSPTITLNVPGPITLEVCSIYSEGGATANDPCLGDLSGLINIDTSALMINGAGEITAVGTFNVIYSIPGYPGSDETLVVNVVDTTAPIITLIGPDPLVIGDCSTYTELGAVVDDGCIGNIASTNLVITGTVDTTILGTYTLTYSATDDSGNVATSITRDVTVVDSSGPIITLLGVDTDGNGFVDDPIYLEACDTYVDPGATAIDPCFGVDYTSSIVIDDSAIDNTVLGSYFVTYEAADALGNTSFPVIREVIVIDTTPPVITLNGDNPLVIQTCDTYIEPGATATDCSGDLTSSIIIDNSTVDTSTIGTYYVTYDVSGGISGAPINTVYCYDDNETMTWNFDGTGTSPLNVFFNAGQFQTCCDSIIIYDGIDNTGTVIYNDGLADMTGVSVDAPSGSVFIEIISDASTSCVSNGFIPLDFDVTEVASHATQEIREVQVVDTILPTVICQDITLQLNPVTGTASITPADLDNGSSDNCPINLTISQSDFDCTNIGANTVTLSATDSGGNTATCDAIVTITDLSDNASVIISESATLICENDSVTYTATPSNAGTPSYQWQVNGVPVPGEIGSTFTSTTLADGDEITVLITSSLSACAGPVVSNSLFIAVSDYNPPAEAGPDVSNSVCTNTTVTLAADPVTGSGATTLWTVTSGQTSGFSFSDPTSPTSTFTGDVGETYVLTWSIDNPDPCVDTSDSMTITFVGCNAIDFDGVDDNITFRDSYNFSSAFSIEIWAKTDINSANVQTIFSKREANDLLDGYDLRVVNNIVSFNWNNGQSLSSPYAIASNTWYHIAVTYNGSVYTLYIDGVEMNSTTGSLPISNTSDCVIGAMDQKLIPPFRPLNYFSGTLDELRVWDKALTVNEIRAMMNQEVEDNSGPLRGSVVPINIGSLNWIDLYGYYQMNQATDIFAGELLSNGNSGINGRLRNMVTDQAESAPLPYLSTRNGGFFSPITWLYGNVQQLPNSISIDGSTPIDWNIVRTSHNVIARDNDIILYGLDIINNKFTVDNSDALDGQSLRLTQYLKVDGVLDLVGESQLIQDTGSIVDDLSSGVLERDQQGTTNLYNYNYWSSPVNNGTNTYTIGSVLHDGTTATNPQNILWTTSHDAAGTTNPITLSNRWLYSFENYPIDSYASWVQLDENSSLNVGLGFTMKGSGSATSEQNYVFIGKPNNGNITTPIVAGNQALIGNPYPSAIDAHEFINDNSSSTLGTLYFWEHYVSNNSHVLSDYEGGYASYNLSGGNGAISPALISGLGSPAKIPERYIPISQGFFVESNATGGTILFENDQRIFVKEAVTGAADNGSVFIRSSHRNPSSEEPLIKRLRLNFKTPEGAVRPLLLAFIPNDLATDGIDYGYDAINTEMFPNDMSWMINNIKHVIQGVGHFDEDKRYPLGMFLNSSGSVEISLQELENFDEDINVFVYDALLDSYTTLNDELTFTSHLEPNEYLNRFYITFTDDNSSLSVEDETLQQVIINYLQDSSEIYIKIPPSIDAQQVYLINILGQRLKSWDNTNTSMTNEFTIPVKNVSEGAYVIKVETSIGIVNKKVIVKY</sequence>
<evidence type="ECO:0000259" key="4">
    <source>
        <dbReference type="PROSITE" id="PS50825"/>
    </source>
</evidence>
<keyword evidence="3" id="KW-1015">Disulfide bond</keyword>
<feature type="domain" description="HYR" evidence="4">
    <location>
        <begin position="39"/>
        <end position="131"/>
    </location>
</feature>
<protein>
    <submittedName>
        <fullName evidence="5">Immunoglobulin-like domain-containing protein</fullName>
    </submittedName>
</protein>
<keyword evidence="6" id="KW-1185">Reference proteome</keyword>
<keyword evidence="2" id="KW-0677">Repeat</keyword>
<dbReference type="InterPro" id="IPR013320">
    <property type="entry name" value="ConA-like_dom_sf"/>
</dbReference>
<dbReference type="PROSITE" id="PS50825">
    <property type="entry name" value="HYR"/>
    <property type="match status" value="3"/>
</dbReference>
<dbReference type="Pfam" id="PF02494">
    <property type="entry name" value="HYR"/>
    <property type="match status" value="2"/>
</dbReference>
<proteinExistence type="predicted"/>
<gene>
    <name evidence="5" type="ORF">ACFS5M_11905</name>
</gene>
<reference evidence="6" key="1">
    <citation type="journal article" date="2019" name="Int. J. Syst. Evol. Microbiol.">
        <title>The Global Catalogue of Microorganisms (GCM) 10K type strain sequencing project: providing services to taxonomists for standard genome sequencing and annotation.</title>
        <authorList>
            <consortium name="The Broad Institute Genomics Platform"/>
            <consortium name="The Broad Institute Genome Sequencing Center for Infectious Disease"/>
            <person name="Wu L."/>
            <person name="Ma J."/>
        </authorList>
    </citation>
    <scope>NUCLEOTIDE SEQUENCE [LARGE SCALE GENOMIC DNA]</scope>
    <source>
        <strain evidence="6">KCTC 32141</strain>
    </source>
</reference>
<feature type="domain" description="HYR" evidence="4">
    <location>
        <begin position="212"/>
        <end position="300"/>
    </location>
</feature>